<keyword evidence="5 7" id="KW-1133">Transmembrane helix</keyword>
<name>A0ABY5DZI2_9BACT</name>
<dbReference type="Gene3D" id="3.40.50.300">
    <property type="entry name" value="P-loop containing nucleotide triphosphate hydrolases"/>
    <property type="match status" value="1"/>
</dbReference>
<dbReference type="PROSITE" id="PS50929">
    <property type="entry name" value="ABC_TM1F"/>
    <property type="match status" value="1"/>
</dbReference>
<feature type="transmembrane region" description="Helical" evidence="7">
    <location>
        <begin position="176"/>
        <end position="192"/>
    </location>
</feature>
<keyword evidence="6 7" id="KW-0472">Membrane</keyword>
<evidence type="ECO:0000256" key="4">
    <source>
        <dbReference type="ARBA" id="ARBA00022840"/>
    </source>
</evidence>
<reference evidence="10" key="1">
    <citation type="submission" date="2022-07" db="EMBL/GenBank/DDBJ databases">
        <title>Arcobacter roscoffensis sp. nov., a marine bacterium isolated from coastal seawater collected from Roscoff, France.</title>
        <authorList>
            <person name="Pascual J."/>
            <person name="Lepeaux C."/>
            <person name="Methner A."/>
            <person name="Overmann J."/>
        </authorList>
    </citation>
    <scope>NUCLEOTIDE SEQUENCE</scope>
    <source>
        <strain evidence="10">ARW1-2F2</strain>
    </source>
</reference>
<evidence type="ECO:0000313" key="11">
    <source>
        <dbReference type="Proteomes" id="UP001060012"/>
    </source>
</evidence>
<dbReference type="Pfam" id="PF00664">
    <property type="entry name" value="ABC_membrane"/>
    <property type="match status" value="1"/>
</dbReference>
<keyword evidence="3" id="KW-0547">Nucleotide-binding</keyword>
<dbReference type="Proteomes" id="UP001060012">
    <property type="component" value="Chromosome"/>
</dbReference>
<dbReference type="PROSITE" id="PS00211">
    <property type="entry name" value="ABC_TRANSPORTER_1"/>
    <property type="match status" value="1"/>
</dbReference>
<evidence type="ECO:0000256" key="7">
    <source>
        <dbReference type="SAM" id="Phobius"/>
    </source>
</evidence>
<dbReference type="InterPro" id="IPR036640">
    <property type="entry name" value="ABC1_TM_sf"/>
</dbReference>
<feature type="transmembrane region" description="Helical" evidence="7">
    <location>
        <begin position="289"/>
        <end position="308"/>
    </location>
</feature>
<evidence type="ECO:0000256" key="1">
    <source>
        <dbReference type="ARBA" id="ARBA00004651"/>
    </source>
</evidence>
<dbReference type="EMBL" id="CP100595">
    <property type="protein sequence ID" value="UTJ05369.1"/>
    <property type="molecule type" value="Genomic_DNA"/>
</dbReference>
<keyword evidence="11" id="KW-1185">Reference proteome</keyword>
<gene>
    <name evidence="10" type="ORF">NJU99_08815</name>
</gene>
<dbReference type="Pfam" id="PF00005">
    <property type="entry name" value="ABC_tran"/>
    <property type="match status" value="1"/>
</dbReference>
<dbReference type="PANTHER" id="PTHR24221">
    <property type="entry name" value="ATP-BINDING CASSETTE SUB-FAMILY B"/>
    <property type="match status" value="1"/>
</dbReference>
<feature type="domain" description="ABC transporter" evidence="8">
    <location>
        <begin position="353"/>
        <end position="587"/>
    </location>
</feature>
<evidence type="ECO:0000259" key="9">
    <source>
        <dbReference type="PROSITE" id="PS50929"/>
    </source>
</evidence>
<dbReference type="PANTHER" id="PTHR24221:SF233">
    <property type="entry name" value="ATP-BINDING_PERMEASE FUSION ABC TRANSPORTER-RELATED"/>
    <property type="match status" value="1"/>
</dbReference>
<evidence type="ECO:0000256" key="5">
    <source>
        <dbReference type="ARBA" id="ARBA00022989"/>
    </source>
</evidence>
<proteinExistence type="predicted"/>
<protein>
    <submittedName>
        <fullName evidence="10">ABC transporter ATP-binding protein/permease</fullName>
    </submittedName>
</protein>
<dbReference type="CDD" id="cd07346">
    <property type="entry name" value="ABC_6TM_exporters"/>
    <property type="match status" value="1"/>
</dbReference>
<dbReference type="InterPro" id="IPR017871">
    <property type="entry name" value="ABC_transporter-like_CS"/>
</dbReference>
<feature type="transmembrane region" description="Helical" evidence="7">
    <location>
        <begin position="148"/>
        <end position="170"/>
    </location>
</feature>
<accession>A0ABY5DZI2</accession>
<evidence type="ECO:0000256" key="2">
    <source>
        <dbReference type="ARBA" id="ARBA00022692"/>
    </source>
</evidence>
<dbReference type="InterPro" id="IPR027417">
    <property type="entry name" value="P-loop_NTPase"/>
</dbReference>
<dbReference type="RefSeq" id="WP_254575550.1">
    <property type="nucleotide sequence ID" value="NZ_CP100595.1"/>
</dbReference>
<dbReference type="SUPFAM" id="SSF90123">
    <property type="entry name" value="ABC transporter transmembrane region"/>
    <property type="match status" value="1"/>
</dbReference>
<evidence type="ECO:0000313" key="10">
    <source>
        <dbReference type="EMBL" id="UTJ05369.1"/>
    </source>
</evidence>
<comment type="subcellular location">
    <subcellularLocation>
        <location evidence="1">Cell membrane</location>
        <topology evidence="1">Multi-pass membrane protein</topology>
    </subcellularLocation>
</comment>
<evidence type="ECO:0000256" key="3">
    <source>
        <dbReference type="ARBA" id="ARBA00022741"/>
    </source>
</evidence>
<evidence type="ECO:0000259" key="8">
    <source>
        <dbReference type="PROSITE" id="PS50893"/>
    </source>
</evidence>
<dbReference type="InterPro" id="IPR011527">
    <property type="entry name" value="ABC1_TM_dom"/>
</dbReference>
<sequence length="590" mass="66413">MREEISIKYIFKLLLENKKHLILGQIITIIAIAISVPIPLMLPVLVDEVLLDKPDVFIDSINWLLGEGTAFYYIAVVTFAVIFLRLIHFIFIVVITKIFTKISKYVTFKIREKLLNHLKNVNMNEYESLGSGAITSNLITDINTLDNFIISIASKFVASILTLIAVAIVIIAIDPILGLMILFIQPIVMILSKKISKKTGILKKEENQSIESFQDSVGETLELFGQIKASNKEAYFFENAINKAKDIQKTSNEFNYKSVAFERFSFTIFLVAFEIFRATGLILVEYDSLSIGMMFAMFGYIWFIMSPVQDILTIQYSYASASTALTRLNKILDLQKEDTGEEKLCVKDKKVDISLHDLCFSYNEDKNVLEDINLEIKSGEKVALIGASGSGKTTLAQIISGFYSKKSGDLKYNNNSIDTLNRQSIRDNIFLVLQMPILFNNTLRFNITMGNENISDKEIFEALKTAQLYEAVEKMPQGLDTIVGRHGVRLSGGQRQRLSIARMIIANPAVVIFDESTSALDVSTEAKLFSALVPILKDKTVITIAHRLSTVKNANIIYVLDDGKIVQRGNHDQLEEVEGHYLEFVKNQLI</sequence>
<dbReference type="InterPro" id="IPR003439">
    <property type="entry name" value="ABC_transporter-like_ATP-bd"/>
</dbReference>
<feature type="transmembrane region" description="Helical" evidence="7">
    <location>
        <begin position="70"/>
        <end position="95"/>
    </location>
</feature>
<feature type="transmembrane region" description="Helical" evidence="7">
    <location>
        <begin position="21"/>
        <end position="42"/>
    </location>
</feature>
<dbReference type="SMART" id="SM00382">
    <property type="entry name" value="AAA"/>
    <property type="match status" value="1"/>
</dbReference>
<dbReference type="InterPro" id="IPR039421">
    <property type="entry name" value="Type_1_exporter"/>
</dbReference>
<keyword evidence="2 7" id="KW-0812">Transmembrane</keyword>
<dbReference type="SUPFAM" id="SSF52540">
    <property type="entry name" value="P-loop containing nucleoside triphosphate hydrolases"/>
    <property type="match status" value="1"/>
</dbReference>
<feature type="domain" description="ABC transmembrane type-1" evidence="9">
    <location>
        <begin position="26"/>
        <end position="320"/>
    </location>
</feature>
<keyword evidence="4 10" id="KW-0067">ATP-binding</keyword>
<evidence type="ECO:0000256" key="6">
    <source>
        <dbReference type="ARBA" id="ARBA00023136"/>
    </source>
</evidence>
<dbReference type="GO" id="GO:0005524">
    <property type="term" value="F:ATP binding"/>
    <property type="evidence" value="ECO:0007669"/>
    <property type="project" value="UniProtKB-KW"/>
</dbReference>
<dbReference type="InterPro" id="IPR003593">
    <property type="entry name" value="AAA+_ATPase"/>
</dbReference>
<organism evidence="10 11">
    <name type="scientific">Arcobacter roscoffensis</name>
    <dbReference type="NCBI Taxonomy" id="2961520"/>
    <lineage>
        <taxon>Bacteria</taxon>
        <taxon>Pseudomonadati</taxon>
        <taxon>Campylobacterota</taxon>
        <taxon>Epsilonproteobacteria</taxon>
        <taxon>Campylobacterales</taxon>
        <taxon>Arcobacteraceae</taxon>
        <taxon>Arcobacter</taxon>
    </lineage>
</organism>
<dbReference type="Gene3D" id="1.20.1560.10">
    <property type="entry name" value="ABC transporter type 1, transmembrane domain"/>
    <property type="match status" value="1"/>
</dbReference>
<dbReference type="PROSITE" id="PS50893">
    <property type="entry name" value="ABC_TRANSPORTER_2"/>
    <property type="match status" value="1"/>
</dbReference>